<organism evidence="1 2">
    <name type="scientific">Paenibacillus spiritus</name>
    <dbReference type="NCBI Taxonomy" id="2496557"/>
    <lineage>
        <taxon>Bacteria</taxon>
        <taxon>Bacillati</taxon>
        <taxon>Bacillota</taxon>
        <taxon>Bacilli</taxon>
        <taxon>Bacillales</taxon>
        <taxon>Paenibacillaceae</taxon>
        <taxon>Paenibacillus</taxon>
    </lineage>
</organism>
<dbReference type="Proteomes" id="UP000367750">
    <property type="component" value="Unassembled WGS sequence"/>
</dbReference>
<keyword evidence="2" id="KW-1185">Reference proteome</keyword>
<evidence type="ECO:0000313" key="2">
    <source>
        <dbReference type="Proteomes" id="UP000367750"/>
    </source>
</evidence>
<reference evidence="1 2" key="1">
    <citation type="submission" date="2019-09" db="EMBL/GenBank/DDBJ databases">
        <title>Bacillus ochoae sp. nov., Paenibacillus whitsoniae sp. nov., Paenibacillus spiritus sp. nov. Isolated from the Mars Exploration Rover during spacecraft assembly.</title>
        <authorList>
            <person name="Seuylemezian A."/>
            <person name="Vaishampayan P."/>
        </authorList>
    </citation>
    <scope>NUCLEOTIDE SEQUENCE [LARGE SCALE GENOMIC DNA]</scope>
    <source>
        <strain evidence="1 2">MER_111</strain>
    </source>
</reference>
<proteinExistence type="predicted"/>
<accession>A0A5J5GIH5</accession>
<gene>
    <name evidence="1" type="ORF">F4V43_02115</name>
</gene>
<protein>
    <submittedName>
        <fullName evidence="1">Uncharacterized protein</fullName>
    </submittedName>
</protein>
<dbReference type="AlphaFoldDB" id="A0A5J5GIH5"/>
<dbReference type="EMBL" id="VYKK01000004">
    <property type="protein sequence ID" value="KAA9007304.1"/>
    <property type="molecule type" value="Genomic_DNA"/>
</dbReference>
<sequence>MGKFKVGDEVVFLNEEGSVGKIANTIDGYHYSVNFPEGTFFCREGELELAKGKAEKGSINSKKSETVKHAGYKVIYSGTTTITIFNDGSKGVAKLLPGDTYDKFKGEEISYTKALIKSAEKEVKRLREELKYLSK</sequence>
<dbReference type="RefSeq" id="WP_150456594.1">
    <property type="nucleotide sequence ID" value="NZ_VYKK01000004.1"/>
</dbReference>
<evidence type="ECO:0000313" key="1">
    <source>
        <dbReference type="EMBL" id="KAA9007304.1"/>
    </source>
</evidence>
<name>A0A5J5GIH5_9BACL</name>
<comment type="caution">
    <text evidence="1">The sequence shown here is derived from an EMBL/GenBank/DDBJ whole genome shotgun (WGS) entry which is preliminary data.</text>
</comment>